<feature type="domain" description="CUE" evidence="6">
    <location>
        <begin position="232"/>
        <end position="274"/>
    </location>
</feature>
<feature type="transmembrane region" description="Helical" evidence="5">
    <location>
        <begin position="57"/>
        <end position="76"/>
    </location>
</feature>
<reference evidence="7" key="1">
    <citation type="journal article" date="2020" name="Fungal Divers.">
        <title>Resolving the Mortierellaceae phylogeny through synthesis of multi-gene phylogenetics and phylogenomics.</title>
        <authorList>
            <person name="Vandepol N."/>
            <person name="Liber J."/>
            <person name="Desiro A."/>
            <person name="Na H."/>
            <person name="Kennedy M."/>
            <person name="Barry K."/>
            <person name="Grigoriev I.V."/>
            <person name="Miller A.N."/>
            <person name="O'Donnell K."/>
            <person name="Stajich J.E."/>
            <person name="Bonito G."/>
        </authorList>
    </citation>
    <scope>NUCLEOTIDE SEQUENCE</scope>
    <source>
        <strain evidence="7">KOD1015</strain>
    </source>
</reference>
<dbReference type="InterPro" id="IPR035952">
    <property type="entry name" value="Rhomboid-like_sf"/>
</dbReference>
<organism evidence="7 8">
    <name type="scientific">Lunasporangiospora selenospora</name>
    <dbReference type="NCBI Taxonomy" id="979761"/>
    <lineage>
        <taxon>Eukaryota</taxon>
        <taxon>Fungi</taxon>
        <taxon>Fungi incertae sedis</taxon>
        <taxon>Mucoromycota</taxon>
        <taxon>Mortierellomycotina</taxon>
        <taxon>Mortierellomycetes</taxon>
        <taxon>Mortierellales</taxon>
        <taxon>Mortierellaceae</taxon>
        <taxon>Lunasporangiospora</taxon>
    </lineage>
</organism>
<dbReference type="PANTHER" id="PTHR43066">
    <property type="entry name" value="RHOMBOID-RELATED PROTEIN"/>
    <property type="match status" value="1"/>
</dbReference>
<comment type="caution">
    <text evidence="7">The sequence shown here is derived from an EMBL/GenBank/DDBJ whole genome shotgun (WGS) entry which is preliminary data.</text>
</comment>
<sequence length="286" mass="31255">MKTDFHLQLVPHLTTHHQFWRLIASHFAFSTSTEVFFAGLLLYHLRAIERLFGPAKYISFLFVSGVICTLLNIAVLVTGSTIGLNVLPAGPYGIIFSALYQFYRLVPMIYEFKVFGVAFSNKVYMYLIGLQLIASNLPGSAAAAICGLLAGAIYRSDFAGTRRWRFPGFMVRFADRLLVPLFSSAPAVRSTATTLDSQSQARATTTSDRRPAETVREYFDVLSSQGRTPQAPTEDQISTLQAIFPSATQEQAVEALNSANNNMDAAVQLLLDSTAATANNPPAPAS</sequence>
<comment type="subcellular location">
    <subcellularLocation>
        <location evidence="1">Membrane</location>
        <topology evidence="1">Multi-pass membrane protein</topology>
    </subcellularLocation>
</comment>
<dbReference type="Proteomes" id="UP000780801">
    <property type="component" value="Unassembled WGS sequence"/>
</dbReference>
<accession>A0A9P6KCE4</accession>
<keyword evidence="3 5" id="KW-1133">Transmembrane helix</keyword>
<dbReference type="OrthoDB" id="272778at2759"/>
<dbReference type="Pfam" id="PF02845">
    <property type="entry name" value="CUE"/>
    <property type="match status" value="1"/>
</dbReference>
<evidence type="ECO:0000256" key="1">
    <source>
        <dbReference type="ARBA" id="ARBA00004141"/>
    </source>
</evidence>
<dbReference type="PANTHER" id="PTHR43066:SF21">
    <property type="entry name" value="UBIQUITIN-ASSOCIATED DOMAIN-CONTAINING PROTEIN 2"/>
    <property type="match status" value="1"/>
</dbReference>
<keyword evidence="4 5" id="KW-0472">Membrane</keyword>
<proteinExistence type="predicted"/>
<gene>
    <name evidence="7" type="ORF">BGW38_004064</name>
</gene>
<dbReference type="InterPro" id="IPR009060">
    <property type="entry name" value="UBA-like_sf"/>
</dbReference>
<dbReference type="PROSITE" id="PS51140">
    <property type="entry name" value="CUE"/>
    <property type="match status" value="1"/>
</dbReference>
<evidence type="ECO:0000256" key="4">
    <source>
        <dbReference type="ARBA" id="ARBA00023136"/>
    </source>
</evidence>
<feature type="transmembrane region" description="Helical" evidence="5">
    <location>
        <begin position="139"/>
        <end position="156"/>
    </location>
</feature>
<dbReference type="InterPro" id="IPR003892">
    <property type="entry name" value="CUE"/>
</dbReference>
<evidence type="ECO:0000256" key="5">
    <source>
        <dbReference type="SAM" id="Phobius"/>
    </source>
</evidence>
<dbReference type="EMBL" id="JAABOA010002635">
    <property type="protein sequence ID" value="KAF9579610.1"/>
    <property type="molecule type" value="Genomic_DNA"/>
</dbReference>
<dbReference type="AlphaFoldDB" id="A0A9P6KCE4"/>
<feature type="transmembrane region" description="Helical" evidence="5">
    <location>
        <begin position="20"/>
        <end position="45"/>
    </location>
</feature>
<evidence type="ECO:0000259" key="6">
    <source>
        <dbReference type="PROSITE" id="PS51140"/>
    </source>
</evidence>
<keyword evidence="2 5" id="KW-0812">Transmembrane</keyword>
<dbReference type="Gene3D" id="1.20.1540.10">
    <property type="entry name" value="Rhomboid-like"/>
    <property type="match status" value="1"/>
</dbReference>
<dbReference type="GO" id="GO:0004252">
    <property type="term" value="F:serine-type endopeptidase activity"/>
    <property type="evidence" value="ECO:0007669"/>
    <property type="project" value="TreeGrafter"/>
</dbReference>
<dbReference type="GO" id="GO:0016020">
    <property type="term" value="C:membrane"/>
    <property type="evidence" value="ECO:0007669"/>
    <property type="project" value="UniProtKB-SubCell"/>
</dbReference>
<dbReference type="SUPFAM" id="SSF144091">
    <property type="entry name" value="Rhomboid-like"/>
    <property type="match status" value="1"/>
</dbReference>
<evidence type="ECO:0000256" key="3">
    <source>
        <dbReference type="ARBA" id="ARBA00022989"/>
    </source>
</evidence>
<feature type="transmembrane region" description="Helical" evidence="5">
    <location>
        <begin position="82"/>
        <end position="102"/>
    </location>
</feature>
<keyword evidence="8" id="KW-1185">Reference proteome</keyword>
<dbReference type="SUPFAM" id="SSF46934">
    <property type="entry name" value="UBA-like"/>
    <property type="match status" value="1"/>
</dbReference>
<dbReference type="GO" id="GO:0043130">
    <property type="term" value="F:ubiquitin binding"/>
    <property type="evidence" value="ECO:0007669"/>
    <property type="project" value="InterPro"/>
</dbReference>
<evidence type="ECO:0000313" key="7">
    <source>
        <dbReference type="EMBL" id="KAF9579610.1"/>
    </source>
</evidence>
<name>A0A9P6KCE4_9FUNG</name>
<evidence type="ECO:0000256" key="2">
    <source>
        <dbReference type="ARBA" id="ARBA00022692"/>
    </source>
</evidence>
<evidence type="ECO:0000313" key="8">
    <source>
        <dbReference type="Proteomes" id="UP000780801"/>
    </source>
</evidence>
<protein>
    <recommendedName>
        <fullName evidence="6">CUE domain-containing protein</fullName>
    </recommendedName>
</protein>